<organism evidence="1 2">
    <name type="scientific">Schizophyllum amplum</name>
    <dbReference type="NCBI Taxonomy" id="97359"/>
    <lineage>
        <taxon>Eukaryota</taxon>
        <taxon>Fungi</taxon>
        <taxon>Dikarya</taxon>
        <taxon>Basidiomycota</taxon>
        <taxon>Agaricomycotina</taxon>
        <taxon>Agaricomycetes</taxon>
        <taxon>Agaricomycetidae</taxon>
        <taxon>Agaricales</taxon>
        <taxon>Schizophyllaceae</taxon>
        <taxon>Schizophyllum</taxon>
    </lineage>
</organism>
<dbReference type="EMBL" id="VDMD01000054">
    <property type="protein sequence ID" value="TRM56997.1"/>
    <property type="molecule type" value="Genomic_DNA"/>
</dbReference>
<reference evidence="1 2" key="1">
    <citation type="journal article" date="2019" name="New Phytol.">
        <title>Comparative genomics reveals unique wood-decay strategies and fruiting body development in the Schizophyllaceae.</title>
        <authorList>
            <person name="Almasi E."/>
            <person name="Sahu N."/>
            <person name="Krizsan K."/>
            <person name="Balint B."/>
            <person name="Kovacs G.M."/>
            <person name="Kiss B."/>
            <person name="Cseklye J."/>
            <person name="Drula E."/>
            <person name="Henrissat B."/>
            <person name="Nagy I."/>
            <person name="Chovatia M."/>
            <person name="Adam C."/>
            <person name="LaButti K."/>
            <person name="Lipzen A."/>
            <person name="Riley R."/>
            <person name="Grigoriev I.V."/>
            <person name="Nagy L.G."/>
        </authorList>
    </citation>
    <scope>NUCLEOTIDE SEQUENCE [LARGE SCALE GENOMIC DNA]</scope>
    <source>
        <strain evidence="1 2">NL-1724</strain>
    </source>
</reference>
<dbReference type="Proteomes" id="UP000320762">
    <property type="component" value="Unassembled WGS sequence"/>
</dbReference>
<keyword evidence="2" id="KW-1185">Reference proteome</keyword>
<sequence length="79" mass="9187">MCRFRRVRNVFLRCGHAESLPDQLIECESTTCKFSPNHPPTCRPPTCTKTCWQYRQYPEQYSPNIDRYCPACAVALGRS</sequence>
<name>A0A550BWS5_9AGAR</name>
<proteinExistence type="predicted"/>
<evidence type="ECO:0000313" key="2">
    <source>
        <dbReference type="Proteomes" id="UP000320762"/>
    </source>
</evidence>
<comment type="caution">
    <text evidence="1">The sequence shown here is derived from an EMBL/GenBank/DDBJ whole genome shotgun (WGS) entry which is preliminary data.</text>
</comment>
<dbReference type="AlphaFoldDB" id="A0A550BWS5"/>
<protein>
    <submittedName>
        <fullName evidence="1">Uncharacterized protein</fullName>
    </submittedName>
</protein>
<evidence type="ECO:0000313" key="1">
    <source>
        <dbReference type="EMBL" id="TRM56997.1"/>
    </source>
</evidence>
<gene>
    <name evidence="1" type="ORF">BD626DRAFT_412681</name>
</gene>
<dbReference type="OrthoDB" id="2748942at2759"/>
<accession>A0A550BWS5</accession>